<feature type="region of interest" description="Disordered" evidence="2">
    <location>
        <begin position="138"/>
        <end position="162"/>
    </location>
</feature>
<dbReference type="InterPro" id="IPR025337">
    <property type="entry name" value="Questin_oxidase-like"/>
</dbReference>
<protein>
    <submittedName>
        <fullName evidence="3">Questin oxidase family protein</fullName>
    </submittedName>
</protein>
<reference evidence="3 4" key="1">
    <citation type="submission" date="2020-03" db="EMBL/GenBank/DDBJ databases">
        <title>WGS of actinomycetes isolated from Thailand.</title>
        <authorList>
            <person name="Thawai C."/>
        </authorList>
    </citation>
    <scope>NUCLEOTIDE SEQUENCE [LARGE SCALE GENOMIC DNA]</scope>
    <source>
        <strain evidence="3 4">FMUSA5-5</strain>
    </source>
</reference>
<evidence type="ECO:0000313" key="4">
    <source>
        <dbReference type="Proteomes" id="UP000696294"/>
    </source>
</evidence>
<name>A0ABX1B9X1_9ACTN</name>
<dbReference type="EMBL" id="JAATEP010000021">
    <property type="protein sequence ID" value="NJP93192.1"/>
    <property type="molecule type" value="Genomic_DNA"/>
</dbReference>
<dbReference type="Pfam" id="PF14027">
    <property type="entry name" value="Questin_oxidase"/>
    <property type="match status" value="1"/>
</dbReference>
<evidence type="ECO:0000313" key="3">
    <source>
        <dbReference type="EMBL" id="NJP93192.1"/>
    </source>
</evidence>
<comment type="caution">
    <text evidence="3">The sequence shown here is derived from an EMBL/GenBank/DDBJ whole genome shotgun (WGS) entry which is preliminary data.</text>
</comment>
<dbReference type="RefSeq" id="WP_168013114.1">
    <property type="nucleotide sequence ID" value="NZ_JAATEP010000021.1"/>
</dbReference>
<sequence>MDDTGTLEEAYERLHGTGPEFEGWLSNHGPMAVEAMVRHGYGRDVHRWLDGYVARLDELPRGTSPVGEQEWREALGDARRLGDWLAFFDREVRERPWRDVLETWWPRLLPGIAAGATHGVIRTGHAVHALLEKTGESRLAKAGEGRHAQAGEGRLAEDEADESRLAELGQALGYWAARWQPVAAFGAPSGTADPERALAGVPRVPDQSKGINHRLAQLAGLDGWGASVAALEPAADAEQARTRLAALADAATLRYVTHAHGNAVMLVHTATAPTAVLRALPALPKEMWGAGLDAAWAAGAAVTAAYAPAEPVERKDLPAGPGSAEEVFELAVRHGDEHVIKLADTALDVHRRTGDPAALAAVTRAAALIAPA</sequence>
<evidence type="ECO:0000256" key="2">
    <source>
        <dbReference type="SAM" id="MobiDB-lite"/>
    </source>
</evidence>
<accession>A0ABX1B9X1</accession>
<organism evidence="3 4">
    <name type="scientific">Nonomuraea composti</name>
    <dbReference type="NCBI Taxonomy" id="2720023"/>
    <lineage>
        <taxon>Bacteria</taxon>
        <taxon>Bacillati</taxon>
        <taxon>Actinomycetota</taxon>
        <taxon>Actinomycetes</taxon>
        <taxon>Streptosporangiales</taxon>
        <taxon>Streptosporangiaceae</taxon>
        <taxon>Nonomuraea</taxon>
    </lineage>
</organism>
<dbReference type="Proteomes" id="UP000696294">
    <property type="component" value="Unassembled WGS sequence"/>
</dbReference>
<keyword evidence="1" id="KW-0560">Oxidoreductase</keyword>
<keyword evidence="4" id="KW-1185">Reference proteome</keyword>
<evidence type="ECO:0000256" key="1">
    <source>
        <dbReference type="ARBA" id="ARBA00023002"/>
    </source>
</evidence>
<gene>
    <name evidence="3" type="ORF">HCN51_27730</name>
</gene>
<proteinExistence type="predicted"/>